<proteinExistence type="predicted"/>
<dbReference type="InterPro" id="IPR025836">
    <property type="entry name" value="Zn_knuckle_CX2CX4HX4C"/>
</dbReference>
<feature type="domain" description="CCHC-type" evidence="3">
    <location>
        <begin position="143"/>
        <end position="156"/>
    </location>
</feature>
<dbReference type="PROSITE" id="PS50158">
    <property type="entry name" value="ZF_CCHC"/>
    <property type="match status" value="1"/>
</dbReference>
<name>A0AAE1Y7I1_9LAMI</name>
<feature type="region of interest" description="Disordered" evidence="2">
    <location>
        <begin position="182"/>
        <end position="201"/>
    </location>
</feature>
<protein>
    <recommendedName>
        <fullName evidence="3">CCHC-type domain-containing protein</fullName>
    </recommendedName>
</protein>
<dbReference type="EMBL" id="JACGWO010000006">
    <property type="protein sequence ID" value="KAK4425123.1"/>
    <property type="molecule type" value="Genomic_DNA"/>
</dbReference>
<dbReference type="AlphaFoldDB" id="A0AAE1Y7I1"/>
<feature type="region of interest" description="Disordered" evidence="2">
    <location>
        <begin position="273"/>
        <end position="343"/>
    </location>
</feature>
<keyword evidence="5" id="KW-1185">Reference proteome</keyword>
<evidence type="ECO:0000256" key="2">
    <source>
        <dbReference type="SAM" id="MobiDB-lite"/>
    </source>
</evidence>
<feature type="compositionally biased region" description="Low complexity" evidence="2">
    <location>
        <begin position="324"/>
        <end position="334"/>
    </location>
</feature>
<dbReference type="Proteomes" id="UP001293254">
    <property type="component" value="Unassembled WGS sequence"/>
</dbReference>
<keyword evidence="1" id="KW-0863">Zinc-finger</keyword>
<dbReference type="InterPro" id="IPR001878">
    <property type="entry name" value="Znf_CCHC"/>
</dbReference>
<reference evidence="4" key="2">
    <citation type="journal article" date="2024" name="Plant">
        <title>Genomic evolution and insights into agronomic trait innovations of Sesamum species.</title>
        <authorList>
            <person name="Miao H."/>
            <person name="Wang L."/>
            <person name="Qu L."/>
            <person name="Liu H."/>
            <person name="Sun Y."/>
            <person name="Le M."/>
            <person name="Wang Q."/>
            <person name="Wei S."/>
            <person name="Zheng Y."/>
            <person name="Lin W."/>
            <person name="Duan Y."/>
            <person name="Cao H."/>
            <person name="Xiong S."/>
            <person name="Wang X."/>
            <person name="Wei L."/>
            <person name="Li C."/>
            <person name="Ma Q."/>
            <person name="Ju M."/>
            <person name="Zhao R."/>
            <person name="Li G."/>
            <person name="Mu C."/>
            <person name="Tian Q."/>
            <person name="Mei H."/>
            <person name="Zhang T."/>
            <person name="Gao T."/>
            <person name="Zhang H."/>
        </authorList>
    </citation>
    <scope>NUCLEOTIDE SEQUENCE</scope>
    <source>
        <strain evidence="4">3651</strain>
    </source>
</reference>
<evidence type="ECO:0000313" key="5">
    <source>
        <dbReference type="Proteomes" id="UP001293254"/>
    </source>
</evidence>
<dbReference type="GO" id="GO:0008270">
    <property type="term" value="F:zinc ion binding"/>
    <property type="evidence" value="ECO:0007669"/>
    <property type="project" value="UniProtKB-KW"/>
</dbReference>
<comment type="caution">
    <text evidence="4">The sequence shown here is derived from an EMBL/GenBank/DDBJ whole genome shotgun (WGS) entry which is preliminary data.</text>
</comment>
<organism evidence="4 5">
    <name type="scientific">Sesamum alatum</name>
    <dbReference type="NCBI Taxonomy" id="300844"/>
    <lineage>
        <taxon>Eukaryota</taxon>
        <taxon>Viridiplantae</taxon>
        <taxon>Streptophyta</taxon>
        <taxon>Embryophyta</taxon>
        <taxon>Tracheophyta</taxon>
        <taxon>Spermatophyta</taxon>
        <taxon>Magnoliopsida</taxon>
        <taxon>eudicotyledons</taxon>
        <taxon>Gunneridae</taxon>
        <taxon>Pentapetalae</taxon>
        <taxon>asterids</taxon>
        <taxon>lamiids</taxon>
        <taxon>Lamiales</taxon>
        <taxon>Pedaliaceae</taxon>
        <taxon>Sesamum</taxon>
    </lineage>
</organism>
<gene>
    <name evidence="4" type="ORF">Salat_1706200</name>
</gene>
<accession>A0AAE1Y7I1</accession>
<keyword evidence="1" id="KW-0862">Zinc</keyword>
<dbReference type="Pfam" id="PF14392">
    <property type="entry name" value="zf-CCHC_4"/>
    <property type="match status" value="1"/>
</dbReference>
<evidence type="ECO:0000259" key="3">
    <source>
        <dbReference type="PROSITE" id="PS50158"/>
    </source>
</evidence>
<keyword evidence="1" id="KW-0479">Metal-binding</keyword>
<dbReference type="GO" id="GO:0003676">
    <property type="term" value="F:nucleic acid binding"/>
    <property type="evidence" value="ECO:0007669"/>
    <property type="project" value="InterPro"/>
</dbReference>
<evidence type="ECO:0000256" key="1">
    <source>
        <dbReference type="PROSITE-ProRule" id="PRU00047"/>
    </source>
</evidence>
<evidence type="ECO:0000313" key="4">
    <source>
        <dbReference type="EMBL" id="KAK4425123.1"/>
    </source>
</evidence>
<reference evidence="4" key="1">
    <citation type="submission" date="2020-06" db="EMBL/GenBank/DDBJ databases">
        <authorList>
            <person name="Li T."/>
            <person name="Hu X."/>
            <person name="Zhang T."/>
            <person name="Song X."/>
            <person name="Zhang H."/>
            <person name="Dai N."/>
            <person name="Sheng W."/>
            <person name="Hou X."/>
            <person name="Wei L."/>
        </authorList>
    </citation>
    <scope>NUCLEOTIDE SEQUENCE</scope>
    <source>
        <strain evidence="4">3651</strain>
        <tissue evidence="4">Leaf</tissue>
    </source>
</reference>
<sequence length="343" mass="37076">MNREIDRMARTISFNAEEEQGLIIPNELWPGGSTNYALTLVGRVVSNRGLNFEALSSTFRRAAMPGKGMEFTHVGFDRFLLTFQHLGIVKEVLPLSGFSASPCLKVRISLDIQKPLLCCTKIRTTNGKELTVNFHYARLGIFCYLCGVLGHMAKHCDLQYADDFQDPGLNTPYRPWLRAMSKPRGSFPLGPTGDTRPSSSLRGRHIFGGFSSPSFSIRPHASRLNETFSPGNDVGIASPLLPVSDSSAVQSTAAPSVIGESLVNIPLVLSTPSSPNQGCSSSGLLHRRGRRGRCATGSRVYTGGKRKSAEGVVIASSPKRPQSDKATSSSVSDSLETCQAIPF</sequence>